<name>A0A7X5N413_XANPE</name>
<dbReference type="Pfam" id="PF16327">
    <property type="entry name" value="CcmF_C"/>
    <property type="match status" value="1"/>
</dbReference>
<feature type="domain" description="Cytochrome c-type biogenesis protein CcmF C-terminal" evidence="1">
    <location>
        <begin position="1"/>
        <end position="90"/>
    </location>
</feature>
<reference evidence="2 3" key="1">
    <citation type="submission" date="2019-11" db="EMBL/GenBank/DDBJ databases">
        <title>Genome-resolved metagenomics to study the prevalence of co-infection and intraspecific heterogeneity among plant pathogen metapopulations.</title>
        <authorList>
            <person name="Newberry E."/>
            <person name="Bhandari R."/>
            <person name="Kemble J."/>
            <person name="Sikora E."/>
            <person name="Potnis N."/>
        </authorList>
    </citation>
    <scope>NUCLEOTIDE SEQUENCE [LARGE SCALE GENOMIC DNA]</scope>
    <source>
        <strain evidence="2">Xp_Tom_Tuscaloosa_18b</strain>
    </source>
</reference>
<feature type="non-terminal residue" evidence="2">
    <location>
        <position position="90"/>
    </location>
</feature>
<organism evidence="2 3">
    <name type="scientific">Xanthomonas perforans</name>
    <dbReference type="NCBI Taxonomy" id="442694"/>
    <lineage>
        <taxon>Bacteria</taxon>
        <taxon>Pseudomonadati</taxon>
        <taxon>Pseudomonadota</taxon>
        <taxon>Gammaproteobacteria</taxon>
        <taxon>Lysobacterales</taxon>
        <taxon>Lysobacteraceae</taxon>
        <taxon>Xanthomonas</taxon>
    </lineage>
</organism>
<protein>
    <submittedName>
        <fullName evidence="2">C-type cytochrome biogenesis protein CcmF</fullName>
    </submittedName>
</protein>
<dbReference type="AlphaFoldDB" id="A0A7X5N413"/>
<evidence type="ECO:0000259" key="1">
    <source>
        <dbReference type="Pfam" id="PF16327"/>
    </source>
</evidence>
<proteinExistence type="predicted"/>
<dbReference type="InterPro" id="IPR032523">
    <property type="entry name" value="CcmF_C"/>
</dbReference>
<dbReference type="Proteomes" id="UP000471082">
    <property type="component" value="Unassembled WGS sequence"/>
</dbReference>
<evidence type="ECO:0000313" key="2">
    <source>
        <dbReference type="EMBL" id="NEL81101.1"/>
    </source>
</evidence>
<comment type="caution">
    <text evidence="2">The sequence shown here is derived from an EMBL/GenBank/DDBJ whole genome shotgun (WGS) entry which is preliminary data.</text>
</comment>
<evidence type="ECO:0000313" key="3">
    <source>
        <dbReference type="Proteomes" id="UP000471082"/>
    </source>
</evidence>
<feature type="non-terminal residue" evidence="2">
    <location>
        <position position="1"/>
    </location>
</feature>
<gene>
    <name evidence="2" type="ORF">G3W61_33130</name>
</gene>
<accession>A0A7X5N413</accession>
<sequence>IAGYAFRFDGVQLIDGPNWKAEQGSVQVSRDGQLVAQLHPQKRLYSSERIQTESAIDPGITRDLYVALGEPLDDQHIEYDWTLRLYYKPF</sequence>
<dbReference type="EMBL" id="JAAGYU010002236">
    <property type="protein sequence ID" value="NEL81101.1"/>
    <property type="molecule type" value="Genomic_DNA"/>
</dbReference>